<dbReference type="InterPro" id="IPR036388">
    <property type="entry name" value="WH-like_DNA-bd_sf"/>
</dbReference>
<sequence>MAKYHNDLNTVVMRKWTSEEMNFFFSIVAKAKEKGCKEIIFKKKELKELARYSNEHNKRFEKTMAGLVDKLSDLKYRERTSNSYEVMILFSYFKVEWTPDYSDMTVTIEVSRQFEYVLNKLEANFTLWELKEFTNLKSTYAKAMYRLLKQWRTKGNREFTLEEFNFLLDVPRSYKSGSVDQKVLKPILEELPQYFKGFKLKKIKANTRGNKLLGYKFTWQAEQTGTWVDDKFNPEKTTGSRKETLPDWAKDTSATLTKMEESIYKEWHAEQMAQFDITIPEFLSIKNYGGKERLALQRALKKLN</sequence>
<dbReference type="GO" id="GO:0003887">
    <property type="term" value="F:DNA-directed DNA polymerase activity"/>
    <property type="evidence" value="ECO:0007669"/>
    <property type="project" value="InterPro"/>
</dbReference>
<accession>A0AAW9KFA2</accession>
<evidence type="ECO:0000313" key="4">
    <source>
        <dbReference type="Proteomes" id="UP001290462"/>
    </source>
</evidence>
<gene>
    <name evidence="3" type="ORF">RAK27_19470</name>
</gene>
<organism evidence="3 4">
    <name type="scientific">Carnobacterium maltaromaticum</name>
    <name type="common">Carnobacterium piscicola</name>
    <dbReference type="NCBI Taxonomy" id="2751"/>
    <lineage>
        <taxon>Bacteria</taxon>
        <taxon>Bacillati</taxon>
        <taxon>Bacillota</taxon>
        <taxon>Bacilli</taxon>
        <taxon>Lactobacillales</taxon>
        <taxon>Carnobacteriaceae</taxon>
        <taxon>Carnobacterium</taxon>
    </lineage>
</organism>
<dbReference type="Pfam" id="PF21205">
    <property type="entry name" value="Rep3_C"/>
    <property type="match status" value="1"/>
</dbReference>
<protein>
    <submittedName>
        <fullName evidence="3">Replication initiation protein</fullName>
    </submittedName>
</protein>
<dbReference type="Proteomes" id="UP001290462">
    <property type="component" value="Unassembled WGS sequence"/>
</dbReference>
<dbReference type="AlphaFoldDB" id="A0AAW9KFA2"/>
<evidence type="ECO:0000256" key="1">
    <source>
        <dbReference type="ARBA" id="ARBA00038283"/>
    </source>
</evidence>
<dbReference type="Gene3D" id="1.10.10.10">
    <property type="entry name" value="Winged helix-like DNA-binding domain superfamily/Winged helix DNA-binding domain"/>
    <property type="match status" value="1"/>
</dbReference>
<comment type="similarity">
    <text evidence="1">Belongs to the initiator RepB protein family.</text>
</comment>
<name>A0AAW9KFA2_CARML</name>
<reference evidence="3" key="1">
    <citation type="submission" date="2023-08" db="EMBL/GenBank/DDBJ databases">
        <title>Genomic characterization of piscicolin 126 produced by Carnobacterium maltaromaticum CM22 strain isolated from salmon (Salmo salar).</title>
        <authorList>
            <person name="Gonzalez-Gragera E."/>
            <person name="Garcia-Lopez J.D."/>
            <person name="Teso-Perez C."/>
            <person name="Gimenez-Hernandez I."/>
            <person name="Peralta-Sanchez J.M."/>
            <person name="Valdivia E."/>
            <person name="Montalban-Lopez M."/>
            <person name="Martin-Platero A.M."/>
            <person name="Banos A."/>
            <person name="Martinez-Bueno M."/>
        </authorList>
    </citation>
    <scope>NUCLEOTIDE SEQUENCE</scope>
    <source>
        <strain evidence="3">CM22</strain>
    </source>
</reference>
<evidence type="ECO:0000259" key="2">
    <source>
        <dbReference type="Pfam" id="PF01051"/>
    </source>
</evidence>
<dbReference type="EMBL" id="JAVBVO010000045">
    <property type="protein sequence ID" value="MDZ5760828.1"/>
    <property type="molecule type" value="Genomic_DNA"/>
</dbReference>
<comment type="caution">
    <text evidence="3">The sequence shown here is derived from an EMBL/GenBank/DDBJ whole genome shotgun (WGS) entry which is preliminary data.</text>
</comment>
<proteinExistence type="inferred from homology"/>
<evidence type="ECO:0000313" key="3">
    <source>
        <dbReference type="EMBL" id="MDZ5760828.1"/>
    </source>
</evidence>
<dbReference type="InterPro" id="IPR000525">
    <property type="entry name" value="Initiator_Rep_WH1"/>
</dbReference>
<dbReference type="Pfam" id="PF01051">
    <property type="entry name" value="Rep3_N"/>
    <property type="match status" value="1"/>
</dbReference>
<feature type="domain" description="Initiator Rep protein WH1" evidence="2">
    <location>
        <begin position="3"/>
        <end position="149"/>
    </location>
</feature>
<dbReference type="GO" id="GO:0006270">
    <property type="term" value="P:DNA replication initiation"/>
    <property type="evidence" value="ECO:0007669"/>
    <property type="project" value="InterPro"/>
</dbReference>
<dbReference type="SUPFAM" id="SSF46785">
    <property type="entry name" value="Winged helix' DNA-binding domain"/>
    <property type="match status" value="1"/>
</dbReference>
<dbReference type="InterPro" id="IPR036390">
    <property type="entry name" value="WH_DNA-bd_sf"/>
</dbReference>